<dbReference type="Pfam" id="PF11954">
    <property type="entry name" value="DUF3471"/>
    <property type="match status" value="1"/>
</dbReference>
<dbReference type="InterPro" id="IPR001466">
    <property type="entry name" value="Beta-lactam-related"/>
</dbReference>
<dbReference type="InterPro" id="IPR050491">
    <property type="entry name" value="AmpC-like"/>
</dbReference>
<protein>
    <submittedName>
        <fullName evidence="4">Putative Beta-lactamase</fullName>
    </submittedName>
</protein>
<reference evidence="4 5" key="1">
    <citation type="submission" date="2014-09" db="EMBL/GenBank/DDBJ databases">
        <title>Complete genome sequence of Endomicrobium proavitum.</title>
        <authorList>
            <person name="Zheng H."/>
        </authorList>
    </citation>
    <scope>NUCLEOTIDE SEQUENCE [LARGE SCALE GENOMIC DNA]</scope>
    <source>
        <strain evidence="4 5">Rsa215</strain>
    </source>
</reference>
<dbReference type="InterPro" id="IPR012338">
    <property type="entry name" value="Beta-lactam/transpept-like"/>
</dbReference>
<feature type="domain" description="Peptidase S12 Pab87-related C-terminal" evidence="3">
    <location>
        <begin position="421"/>
        <end position="477"/>
    </location>
</feature>
<evidence type="ECO:0000313" key="5">
    <source>
        <dbReference type="Proteomes" id="UP000035337"/>
    </source>
</evidence>
<dbReference type="AlphaFoldDB" id="A0A0G3WI73"/>
<dbReference type="Gene3D" id="3.40.710.10">
    <property type="entry name" value="DD-peptidase/beta-lactamase superfamily"/>
    <property type="match status" value="1"/>
</dbReference>
<evidence type="ECO:0000256" key="1">
    <source>
        <dbReference type="SAM" id="SignalP"/>
    </source>
</evidence>
<dbReference type="Proteomes" id="UP000035337">
    <property type="component" value="Chromosome"/>
</dbReference>
<feature type="signal peptide" evidence="1">
    <location>
        <begin position="1"/>
        <end position="32"/>
    </location>
</feature>
<dbReference type="PANTHER" id="PTHR46825:SF15">
    <property type="entry name" value="BETA-LACTAMASE-RELATED DOMAIN-CONTAINING PROTEIN"/>
    <property type="match status" value="1"/>
</dbReference>
<dbReference type="Gene3D" id="2.40.128.600">
    <property type="match status" value="1"/>
</dbReference>
<accession>A0A0G3WI73</accession>
<dbReference type="InterPro" id="IPR021860">
    <property type="entry name" value="Peptidase_S12_Pab87-rel_C"/>
</dbReference>
<dbReference type="STRING" id="1408281.Epro_0206"/>
<dbReference type="SUPFAM" id="SSF56601">
    <property type="entry name" value="beta-lactamase/transpeptidase-like"/>
    <property type="match status" value="1"/>
</dbReference>
<name>A0A0G3WI73_9BACT</name>
<dbReference type="PATRIC" id="fig|1408281.3.peg.210"/>
<evidence type="ECO:0000313" key="4">
    <source>
        <dbReference type="EMBL" id="AKL97585.1"/>
    </source>
</evidence>
<dbReference type="Pfam" id="PF00144">
    <property type="entry name" value="Beta-lactamase"/>
    <property type="match status" value="1"/>
</dbReference>
<dbReference type="PANTHER" id="PTHR46825">
    <property type="entry name" value="D-ALANYL-D-ALANINE-CARBOXYPEPTIDASE/ENDOPEPTIDASE AMPH"/>
    <property type="match status" value="1"/>
</dbReference>
<feature type="chain" id="PRO_5005185943" evidence="1">
    <location>
        <begin position="33"/>
        <end position="521"/>
    </location>
</feature>
<evidence type="ECO:0000259" key="3">
    <source>
        <dbReference type="Pfam" id="PF11954"/>
    </source>
</evidence>
<evidence type="ECO:0000259" key="2">
    <source>
        <dbReference type="Pfam" id="PF00144"/>
    </source>
</evidence>
<feature type="domain" description="Beta-lactamase-related" evidence="2">
    <location>
        <begin position="50"/>
        <end position="383"/>
    </location>
</feature>
<dbReference type="KEGG" id="epo:Epro_0206"/>
<keyword evidence="5" id="KW-1185">Reference proteome</keyword>
<gene>
    <name evidence="4" type="primary">ampC</name>
    <name evidence="4" type="ORF">Epro_0206</name>
</gene>
<keyword evidence="1" id="KW-0732">Signal</keyword>
<dbReference type="EMBL" id="CP009498">
    <property type="protein sequence ID" value="AKL97585.1"/>
    <property type="molecule type" value="Genomic_DNA"/>
</dbReference>
<proteinExistence type="predicted"/>
<sequence>MTCRFILDLPKNMKKLLILSLSIFFFLSPLYANQAAALQENTAETIIAEFDAYAQRLQKEWNIPGMAVCVVIDGKITYKKSFGVKKVDTSDTVDEETVFQIGSCTKAFSAALVAKLADEGYLKWDDPVIKYLPDFALYDDSTTVNITVEDLLSQNSGLPSYSQHFMMLFGYDKDYILHSMRYIKPVGGFREKYGYQNNMFLLLGEVVESATGRTWAENVKKYILKPLKMKKTSTDYKSFLKNKNRSFGHYYAGGKLQYMPEDSSYGQWPYLFAAAGAVNTNINDISKWLLFITNEASAGKKKIISDENFNKLFEPKVYVNKNSFDTSKKNYYCMGWRYSEYYPQSYYWHGGATDGQGAYVSFLENRKVAIAVLMNLPNGRMADALTKKLYDLYLGNQKTNWSALQMKEAARSAKDKNLKTKPAKPSAHLELEKYAGNYHNILYGDAEIKLEDGKLKFSAGAKQTWITLKHFNAHSFDGTGVPGWSFKRPMFVFFVSKKSDVEGFIVENMTDGIEGVFKKVK</sequence>
<organism evidence="4 5">
    <name type="scientific">Endomicrobium proavitum</name>
    <dbReference type="NCBI Taxonomy" id="1408281"/>
    <lineage>
        <taxon>Bacteria</taxon>
        <taxon>Pseudomonadati</taxon>
        <taxon>Elusimicrobiota</taxon>
        <taxon>Endomicrobiia</taxon>
        <taxon>Endomicrobiales</taxon>
        <taxon>Endomicrobiaceae</taxon>
        <taxon>Endomicrobium</taxon>
    </lineage>
</organism>